<dbReference type="AlphaFoldDB" id="A0A3P7IK38"/>
<keyword evidence="2" id="KW-1185">Reference proteome</keyword>
<dbReference type="EMBL" id="UYYB01029954">
    <property type="protein sequence ID" value="VDM73310.1"/>
    <property type="molecule type" value="Genomic_DNA"/>
</dbReference>
<evidence type="ECO:0000313" key="2">
    <source>
        <dbReference type="Proteomes" id="UP000270094"/>
    </source>
</evidence>
<reference evidence="1 2" key="1">
    <citation type="submission" date="2018-11" db="EMBL/GenBank/DDBJ databases">
        <authorList>
            <consortium name="Pathogen Informatics"/>
        </authorList>
    </citation>
    <scope>NUCLEOTIDE SEQUENCE [LARGE SCALE GENOMIC DNA]</scope>
</reference>
<gene>
    <name evidence="1" type="ORF">SVUK_LOCUS8308</name>
</gene>
<organism evidence="1 2">
    <name type="scientific">Strongylus vulgaris</name>
    <name type="common">Blood worm</name>
    <dbReference type="NCBI Taxonomy" id="40348"/>
    <lineage>
        <taxon>Eukaryota</taxon>
        <taxon>Metazoa</taxon>
        <taxon>Ecdysozoa</taxon>
        <taxon>Nematoda</taxon>
        <taxon>Chromadorea</taxon>
        <taxon>Rhabditida</taxon>
        <taxon>Rhabditina</taxon>
        <taxon>Rhabditomorpha</taxon>
        <taxon>Strongyloidea</taxon>
        <taxon>Strongylidae</taxon>
        <taxon>Strongylus</taxon>
    </lineage>
</organism>
<sequence length="101" mass="11516">MGGATRSPYRVANPLCPSPDAPIGIIPRFFVLRRSVFTIPGSRAMVVEFEIFSPRYSRIMSAIDMDRCEYQSDNILYCPQNDSTGVAYYVRNVYPPIQVRF</sequence>
<evidence type="ECO:0000313" key="1">
    <source>
        <dbReference type="EMBL" id="VDM73310.1"/>
    </source>
</evidence>
<name>A0A3P7IK38_STRVU</name>
<proteinExistence type="predicted"/>
<dbReference type="Proteomes" id="UP000270094">
    <property type="component" value="Unassembled WGS sequence"/>
</dbReference>
<protein>
    <submittedName>
        <fullName evidence="1">Uncharacterized protein</fullName>
    </submittedName>
</protein>
<dbReference type="OrthoDB" id="5863342at2759"/>
<accession>A0A3P7IK38</accession>